<comment type="catalytic activity">
    <reaction evidence="14">
        <text>L-seryl-[protein] + ATP = O-phospho-L-seryl-[protein] + ADP + H(+)</text>
        <dbReference type="Rhea" id="RHEA:17989"/>
        <dbReference type="Rhea" id="RHEA-COMP:9863"/>
        <dbReference type="Rhea" id="RHEA-COMP:11604"/>
        <dbReference type="ChEBI" id="CHEBI:15378"/>
        <dbReference type="ChEBI" id="CHEBI:29999"/>
        <dbReference type="ChEBI" id="CHEBI:30616"/>
        <dbReference type="ChEBI" id="CHEBI:83421"/>
        <dbReference type="ChEBI" id="CHEBI:456216"/>
        <dbReference type="EC" id="2.7.11.22"/>
    </reaction>
</comment>
<accession>A0ABD2N3N9</accession>
<dbReference type="InterPro" id="IPR000719">
    <property type="entry name" value="Prot_kinase_dom"/>
</dbReference>
<evidence type="ECO:0000256" key="5">
    <source>
        <dbReference type="ARBA" id="ARBA00022618"/>
    </source>
</evidence>
<reference evidence="17 18" key="1">
    <citation type="journal article" date="2021" name="BMC Biol.">
        <title>Horizontally acquired antibacterial genes associated with adaptive radiation of ladybird beetles.</title>
        <authorList>
            <person name="Li H.S."/>
            <person name="Tang X.F."/>
            <person name="Huang Y.H."/>
            <person name="Xu Z.Y."/>
            <person name="Chen M.L."/>
            <person name="Du X.Y."/>
            <person name="Qiu B.Y."/>
            <person name="Chen P.T."/>
            <person name="Zhang W."/>
            <person name="Slipinski A."/>
            <person name="Escalona H.E."/>
            <person name="Waterhouse R.M."/>
            <person name="Zwick A."/>
            <person name="Pang H."/>
        </authorList>
    </citation>
    <scope>NUCLEOTIDE SEQUENCE [LARGE SCALE GENOMIC DNA]</scope>
    <source>
        <strain evidence="17">SYSU2018</strain>
    </source>
</reference>
<keyword evidence="9" id="KW-0418">Kinase</keyword>
<evidence type="ECO:0000256" key="1">
    <source>
        <dbReference type="ARBA" id="ARBA00004123"/>
    </source>
</evidence>
<dbReference type="Proteomes" id="UP001516400">
    <property type="component" value="Unassembled WGS sequence"/>
</dbReference>
<proteinExistence type="inferred from homology"/>
<dbReference type="Gene3D" id="1.10.510.10">
    <property type="entry name" value="Transferase(Phosphotransferase) domain 1"/>
    <property type="match status" value="1"/>
</dbReference>
<sequence>MDLKKYMDKIENGKFMDPRLVRSYFYQLNSAILFCHQRRVLHRDLKPQNLLITREGIIKVGDFGLGRTFGVPVRVYTHEVVTLWYRAPEVLLGSPTYSCPVDIWSLGCIFAEMATKRPLFQGDSEIDQLFRIFRVLTTPTEETWPGVSSLPDYKATFPKWKNYILSRQVKNMDEDALDLLQQMLVYNPCERISAKKIAQHPYLQNVDTNVMPVFPLRI</sequence>
<keyword evidence="4" id="KW-0597">Phosphoprotein</keyword>
<dbReference type="InterPro" id="IPR008271">
    <property type="entry name" value="Ser/Thr_kinase_AS"/>
</dbReference>
<evidence type="ECO:0000256" key="3">
    <source>
        <dbReference type="ARBA" id="ARBA00022527"/>
    </source>
</evidence>
<keyword evidence="5" id="KW-0132">Cell division</keyword>
<keyword evidence="7" id="KW-0547">Nucleotide-binding</keyword>
<dbReference type="SUPFAM" id="SSF56112">
    <property type="entry name" value="Protein kinase-like (PK-like)"/>
    <property type="match status" value="1"/>
</dbReference>
<evidence type="ECO:0000313" key="18">
    <source>
        <dbReference type="Proteomes" id="UP001516400"/>
    </source>
</evidence>
<keyword evidence="18" id="KW-1185">Reference proteome</keyword>
<evidence type="ECO:0000256" key="12">
    <source>
        <dbReference type="ARBA" id="ARBA00023306"/>
    </source>
</evidence>
<evidence type="ECO:0000256" key="2">
    <source>
        <dbReference type="ARBA" id="ARBA00006485"/>
    </source>
</evidence>
<dbReference type="GO" id="GO:0005634">
    <property type="term" value="C:nucleus"/>
    <property type="evidence" value="ECO:0007669"/>
    <property type="project" value="UniProtKB-SubCell"/>
</dbReference>
<dbReference type="PROSITE" id="PS50011">
    <property type="entry name" value="PROTEIN_KINASE_DOM"/>
    <property type="match status" value="1"/>
</dbReference>
<comment type="similarity">
    <text evidence="2">Belongs to the protein kinase superfamily. CMGC Ser/Thr protein kinase family. CDC2/CDKX subfamily.</text>
</comment>
<evidence type="ECO:0000313" key="17">
    <source>
        <dbReference type="EMBL" id="KAL3273218.1"/>
    </source>
</evidence>
<keyword evidence="11" id="KW-0539">Nucleus</keyword>
<dbReference type="EMBL" id="JABFTP020000062">
    <property type="protein sequence ID" value="KAL3273218.1"/>
    <property type="molecule type" value="Genomic_DNA"/>
</dbReference>
<evidence type="ECO:0000256" key="7">
    <source>
        <dbReference type="ARBA" id="ARBA00022741"/>
    </source>
</evidence>
<evidence type="ECO:0000256" key="10">
    <source>
        <dbReference type="ARBA" id="ARBA00022840"/>
    </source>
</evidence>
<dbReference type="InterPro" id="IPR011009">
    <property type="entry name" value="Kinase-like_dom_sf"/>
</dbReference>
<evidence type="ECO:0000256" key="11">
    <source>
        <dbReference type="ARBA" id="ARBA00023242"/>
    </source>
</evidence>
<dbReference type="GO" id="GO:0008353">
    <property type="term" value="F:RNA polymerase II CTD heptapeptide repeat kinase activity"/>
    <property type="evidence" value="ECO:0007669"/>
    <property type="project" value="UniProtKB-EC"/>
</dbReference>
<evidence type="ECO:0000256" key="8">
    <source>
        <dbReference type="ARBA" id="ARBA00022776"/>
    </source>
</evidence>
<dbReference type="GO" id="GO:0090068">
    <property type="term" value="P:positive regulation of cell cycle process"/>
    <property type="evidence" value="ECO:0007669"/>
    <property type="project" value="UniProtKB-ARBA"/>
</dbReference>
<gene>
    <name evidence="17" type="ORF">HHI36_014672</name>
</gene>
<name>A0ABD2N3N9_9CUCU</name>
<evidence type="ECO:0000256" key="4">
    <source>
        <dbReference type="ARBA" id="ARBA00022553"/>
    </source>
</evidence>
<evidence type="ECO:0000259" key="16">
    <source>
        <dbReference type="PROSITE" id="PS50011"/>
    </source>
</evidence>
<protein>
    <recommendedName>
        <fullName evidence="16">Protein kinase domain-containing protein</fullName>
    </recommendedName>
</protein>
<dbReference type="GO" id="GO:0051301">
    <property type="term" value="P:cell division"/>
    <property type="evidence" value="ECO:0007669"/>
    <property type="project" value="UniProtKB-KW"/>
</dbReference>
<dbReference type="PANTHER" id="PTHR24056:SF334">
    <property type="entry name" value="CYCLIN-DEPENDENT KINASE 1"/>
    <property type="match status" value="1"/>
</dbReference>
<keyword evidence="12" id="KW-0131">Cell cycle</keyword>
<keyword evidence="10" id="KW-0067">ATP-binding</keyword>
<evidence type="ECO:0000256" key="13">
    <source>
        <dbReference type="ARBA" id="ARBA00047811"/>
    </source>
</evidence>
<dbReference type="Pfam" id="PF00069">
    <property type="entry name" value="Pkinase"/>
    <property type="match status" value="1"/>
</dbReference>
<dbReference type="AlphaFoldDB" id="A0ABD2N3N9"/>
<comment type="subcellular location">
    <subcellularLocation>
        <location evidence="1">Nucleus</location>
    </subcellularLocation>
</comment>
<keyword evidence="8" id="KW-0498">Mitosis</keyword>
<comment type="catalytic activity">
    <reaction evidence="13">
        <text>L-threonyl-[protein] + ATP = O-phospho-L-threonyl-[protein] + ADP + H(+)</text>
        <dbReference type="Rhea" id="RHEA:46608"/>
        <dbReference type="Rhea" id="RHEA-COMP:11060"/>
        <dbReference type="Rhea" id="RHEA-COMP:11605"/>
        <dbReference type="ChEBI" id="CHEBI:15378"/>
        <dbReference type="ChEBI" id="CHEBI:30013"/>
        <dbReference type="ChEBI" id="CHEBI:30616"/>
        <dbReference type="ChEBI" id="CHEBI:61977"/>
        <dbReference type="ChEBI" id="CHEBI:456216"/>
        <dbReference type="EC" id="2.7.11.22"/>
    </reaction>
</comment>
<dbReference type="GO" id="GO:0004693">
    <property type="term" value="F:cyclin-dependent protein serine/threonine kinase activity"/>
    <property type="evidence" value="ECO:0007669"/>
    <property type="project" value="UniProtKB-EC"/>
</dbReference>
<evidence type="ECO:0000256" key="9">
    <source>
        <dbReference type="ARBA" id="ARBA00022777"/>
    </source>
</evidence>
<organism evidence="17 18">
    <name type="scientific">Cryptolaemus montrouzieri</name>
    <dbReference type="NCBI Taxonomy" id="559131"/>
    <lineage>
        <taxon>Eukaryota</taxon>
        <taxon>Metazoa</taxon>
        <taxon>Ecdysozoa</taxon>
        <taxon>Arthropoda</taxon>
        <taxon>Hexapoda</taxon>
        <taxon>Insecta</taxon>
        <taxon>Pterygota</taxon>
        <taxon>Neoptera</taxon>
        <taxon>Endopterygota</taxon>
        <taxon>Coleoptera</taxon>
        <taxon>Polyphaga</taxon>
        <taxon>Cucujiformia</taxon>
        <taxon>Coccinelloidea</taxon>
        <taxon>Coccinellidae</taxon>
        <taxon>Scymninae</taxon>
        <taxon>Scymnini</taxon>
        <taxon>Cryptolaemus</taxon>
    </lineage>
</organism>
<dbReference type="FunFam" id="1.10.510.10:FF:000706">
    <property type="entry name" value="Cyclin-dependent kinase 1"/>
    <property type="match status" value="1"/>
</dbReference>
<keyword evidence="3" id="KW-0723">Serine/threonine-protein kinase</keyword>
<comment type="catalytic activity">
    <reaction evidence="15">
        <text>[DNA-directed RNA polymerase] + ATP = phospho-[DNA-directed RNA polymerase] + ADP + H(+)</text>
        <dbReference type="Rhea" id="RHEA:10216"/>
        <dbReference type="Rhea" id="RHEA-COMP:11321"/>
        <dbReference type="Rhea" id="RHEA-COMP:11322"/>
        <dbReference type="ChEBI" id="CHEBI:15378"/>
        <dbReference type="ChEBI" id="CHEBI:30616"/>
        <dbReference type="ChEBI" id="CHEBI:43176"/>
        <dbReference type="ChEBI" id="CHEBI:68546"/>
        <dbReference type="ChEBI" id="CHEBI:456216"/>
        <dbReference type="EC" id="2.7.11.23"/>
    </reaction>
</comment>
<keyword evidence="6" id="KW-0808">Transferase</keyword>
<dbReference type="GO" id="GO:0051446">
    <property type="term" value="P:positive regulation of meiotic cell cycle"/>
    <property type="evidence" value="ECO:0007669"/>
    <property type="project" value="UniProtKB-ARBA"/>
</dbReference>
<comment type="caution">
    <text evidence="17">The sequence shown here is derived from an EMBL/GenBank/DDBJ whole genome shotgun (WGS) entry which is preliminary data.</text>
</comment>
<dbReference type="SMART" id="SM00220">
    <property type="entry name" value="S_TKc"/>
    <property type="match status" value="1"/>
</dbReference>
<evidence type="ECO:0000256" key="14">
    <source>
        <dbReference type="ARBA" id="ARBA00048367"/>
    </source>
</evidence>
<evidence type="ECO:0000256" key="15">
    <source>
        <dbReference type="ARBA" id="ARBA00049280"/>
    </source>
</evidence>
<dbReference type="PANTHER" id="PTHR24056">
    <property type="entry name" value="CELL DIVISION PROTEIN KINASE"/>
    <property type="match status" value="1"/>
</dbReference>
<dbReference type="InterPro" id="IPR050108">
    <property type="entry name" value="CDK"/>
</dbReference>
<feature type="domain" description="Protein kinase" evidence="16">
    <location>
        <begin position="1"/>
        <end position="203"/>
    </location>
</feature>
<dbReference type="PROSITE" id="PS00108">
    <property type="entry name" value="PROTEIN_KINASE_ST"/>
    <property type="match status" value="1"/>
</dbReference>
<evidence type="ECO:0000256" key="6">
    <source>
        <dbReference type="ARBA" id="ARBA00022679"/>
    </source>
</evidence>
<dbReference type="GO" id="GO:0005524">
    <property type="term" value="F:ATP binding"/>
    <property type="evidence" value="ECO:0007669"/>
    <property type="project" value="UniProtKB-KW"/>
</dbReference>